<dbReference type="GO" id="GO:0005737">
    <property type="term" value="C:cytoplasm"/>
    <property type="evidence" value="ECO:0007669"/>
    <property type="project" value="UniProtKB-SubCell"/>
</dbReference>
<sequence>MGTRRKKNEASIAAEDVIQDTEHERELDTSGYEQMREQRIRENKERMHKLGLLGLSLELKKKNEKSQTEKKRKITIDASSLPPQRRSSRLSTLEPVNYLDFFGKAKRESSSKEKKEVKIYIPEGKAPEVYTEEQEKLLGDCETVWELFVDGYDEDGERIYDPIKGETCHQCRQKTLGQHTGCNNCELLHGQLCGDCLYMRYGENVMEANGNPKWTCPVCREICNCSRCRRANGWMPTGNIYRKVLKMGFKSVAHYLIQTYRSEKSMEGSDAENTVAVKESETSADTTVNRRRRRRGLRS</sequence>
<evidence type="ECO:0000256" key="3">
    <source>
        <dbReference type="ARBA" id="ARBA00022490"/>
    </source>
</evidence>
<dbReference type="PANTHER" id="PTHR31169:SF33">
    <property type="entry name" value="CELL DIVISION CYCLE-ASSOCIATED 7-LIKE PROTEIN"/>
    <property type="match status" value="1"/>
</dbReference>
<keyword evidence="13" id="KW-1185">Reference proteome</keyword>
<feature type="compositionally biased region" description="Low complexity" evidence="10">
    <location>
        <begin position="79"/>
        <end position="89"/>
    </location>
</feature>
<feature type="region of interest" description="Disordered" evidence="10">
    <location>
        <begin position="267"/>
        <end position="299"/>
    </location>
</feature>
<dbReference type="GO" id="GO:0006355">
    <property type="term" value="P:regulation of DNA-templated transcription"/>
    <property type="evidence" value="ECO:0007669"/>
    <property type="project" value="InterPro"/>
</dbReference>
<dbReference type="OrthoDB" id="298344at2759"/>
<dbReference type="AlphaFoldDB" id="A0A4P1RFM2"/>
<evidence type="ECO:0000313" key="13">
    <source>
        <dbReference type="Proteomes" id="UP000188354"/>
    </source>
</evidence>
<proteinExistence type="predicted"/>
<dbReference type="InterPro" id="IPR040221">
    <property type="entry name" value="CDCA7/CDA7L"/>
</dbReference>
<evidence type="ECO:0000256" key="2">
    <source>
        <dbReference type="ARBA" id="ARBA00004496"/>
    </source>
</evidence>
<evidence type="ECO:0000256" key="5">
    <source>
        <dbReference type="ARBA" id="ARBA00022553"/>
    </source>
</evidence>
<keyword evidence="9" id="KW-0539">Nucleus</keyword>
<name>A0A4P1RFM2_LUPAN</name>
<feature type="region of interest" description="Disordered" evidence="10">
    <location>
        <begin position="1"/>
        <end position="34"/>
    </location>
</feature>
<keyword evidence="3" id="KW-0963">Cytoplasm</keyword>
<evidence type="ECO:0000256" key="10">
    <source>
        <dbReference type="SAM" id="MobiDB-lite"/>
    </source>
</evidence>
<organism evidence="12 13">
    <name type="scientific">Lupinus angustifolius</name>
    <name type="common">Narrow-leaved blue lupine</name>
    <dbReference type="NCBI Taxonomy" id="3871"/>
    <lineage>
        <taxon>Eukaryota</taxon>
        <taxon>Viridiplantae</taxon>
        <taxon>Streptophyta</taxon>
        <taxon>Embryophyta</taxon>
        <taxon>Tracheophyta</taxon>
        <taxon>Spermatophyta</taxon>
        <taxon>Magnoliopsida</taxon>
        <taxon>eudicotyledons</taxon>
        <taxon>Gunneridae</taxon>
        <taxon>Pentapetalae</taxon>
        <taxon>rosids</taxon>
        <taxon>fabids</taxon>
        <taxon>Fabales</taxon>
        <taxon>Fabaceae</taxon>
        <taxon>Papilionoideae</taxon>
        <taxon>50 kb inversion clade</taxon>
        <taxon>genistoids sensu lato</taxon>
        <taxon>core genistoids</taxon>
        <taxon>Genisteae</taxon>
        <taxon>Lupinus</taxon>
    </lineage>
</organism>
<gene>
    <name evidence="12" type="ORF">TanjilG_27912</name>
</gene>
<dbReference type="STRING" id="3871.A0A4P1RFM2"/>
<dbReference type="Gramene" id="OIW10161">
    <property type="protein sequence ID" value="OIW10161"/>
    <property type="gene ID" value="TanjilG_27912"/>
</dbReference>
<comment type="subcellular location">
    <subcellularLocation>
        <location evidence="2">Cytoplasm</location>
    </subcellularLocation>
    <subcellularLocation>
        <location evidence="1">Nucleus</location>
    </subcellularLocation>
</comment>
<evidence type="ECO:0000259" key="11">
    <source>
        <dbReference type="Pfam" id="PF10497"/>
    </source>
</evidence>
<keyword evidence="8" id="KW-0804">Transcription</keyword>
<evidence type="ECO:0000256" key="9">
    <source>
        <dbReference type="ARBA" id="ARBA00023242"/>
    </source>
</evidence>
<dbReference type="Pfam" id="PF10497">
    <property type="entry name" value="zf-4CXXC_R1"/>
    <property type="match status" value="1"/>
</dbReference>
<keyword evidence="4" id="KW-1017">Isopeptide bond</keyword>
<feature type="compositionally biased region" description="Basic residues" evidence="10">
    <location>
        <begin position="289"/>
        <end position="299"/>
    </location>
</feature>
<dbReference type="PANTHER" id="PTHR31169">
    <property type="entry name" value="OS05G0300700 PROTEIN"/>
    <property type="match status" value="1"/>
</dbReference>
<accession>A0A4P1RFM2</accession>
<dbReference type="InterPro" id="IPR018866">
    <property type="entry name" value="Znf-4CXXC_R1"/>
</dbReference>
<evidence type="ECO:0000256" key="1">
    <source>
        <dbReference type="ARBA" id="ARBA00004123"/>
    </source>
</evidence>
<dbReference type="EMBL" id="CM007366">
    <property type="protein sequence ID" value="OIW10161.1"/>
    <property type="molecule type" value="Genomic_DNA"/>
</dbReference>
<dbReference type="Proteomes" id="UP000188354">
    <property type="component" value="Chromosome LG06"/>
</dbReference>
<keyword evidence="6" id="KW-0832">Ubl conjugation</keyword>
<evidence type="ECO:0000313" key="12">
    <source>
        <dbReference type="EMBL" id="OIW10161.1"/>
    </source>
</evidence>
<evidence type="ECO:0000256" key="8">
    <source>
        <dbReference type="ARBA" id="ARBA00023163"/>
    </source>
</evidence>
<protein>
    <recommendedName>
        <fullName evidence="11">Zinc-finger domain-containing protein</fullName>
    </recommendedName>
</protein>
<keyword evidence="5" id="KW-0597">Phosphoprotein</keyword>
<reference evidence="12 13" key="1">
    <citation type="journal article" date="2017" name="Plant Biotechnol. J.">
        <title>A comprehensive draft genome sequence for lupin (Lupinus angustifolius), an emerging health food: insights into plant-microbe interactions and legume evolution.</title>
        <authorList>
            <person name="Hane J.K."/>
            <person name="Ming Y."/>
            <person name="Kamphuis L.G."/>
            <person name="Nelson M.N."/>
            <person name="Garg G."/>
            <person name="Atkins C.A."/>
            <person name="Bayer P.E."/>
            <person name="Bravo A."/>
            <person name="Bringans S."/>
            <person name="Cannon S."/>
            <person name="Edwards D."/>
            <person name="Foley R."/>
            <person name="Gao L.L."/>
            <person name="Harrison M.J."/>
            <person name="Huang W."/>
            <person name="Hurgobin B."/>
            <person name="Li S."/>
            <person name="Liu C.W."/>
            <person name="McGrath A."/>
            <person name="Morahan G."/>
            <person name="Murray J."/>
            <person name="Weller J."/>
            <person name="Jian J."/>
            <person name="Singh K.B."/>
        </authorList>
    </citation>
    <scope>NUCLEOTIDE SEQUENCE [LARGE SCALE GENOMIC DNA]</scope>
    <source>
        <strain evidence="13">cv. Tanjil</strain>
        <tissue evidence="12">Whole plant</tissue>
    </source>
</reference>
<feature type="region of interest" description="Disordered" evidence="10">
    <location>
        <begin position="63"/>
        <end position="89"/>
    </location>
</feature>
<dbReference type="GO" id="GO:0005634">
    <property type="term" value="C:nucleus"/>
    <property type="evidence" value="ECO:0007669"/>
    <property type="project" value="UniProtKB-SubCell"/>
</dbReference>
<dbReference type="KEGG" id="lang:109349417"/>
<feature type="domain" description="Zinc-finger" evidence="11">
    <location>
        <begin position="160"/>
        <end position="256"/>
    </location>
</feature>
<feature type="compositionally biased region" description="Basic and acidic residues" evidence="10">
    <location>
        <begin position="20"/>
        <end position="34"/>
    </location>
</feature>
<evidence type="ECO:0000256" key="6">
    <source>
        <dbReference type="ARBA" id="ARBA00022843"/>
    </source>
</evidence>
<evidence type="ECO:0000256" key="7">
    <source>
        <dbReference type="ARBA" id="ARBA00023015"/>
    </source>
</evidence>
<evidence type="ECO:0000256" key="4">
    <source>
        <dbReference type="ARBA" id="ARBA00022499"/>
    </source>
</evidence>
<keyword evidence="7" id="KW-0805">Transcription regulation</keyword>